<dbReference type="InParanoid" id="D2UYK7"/>
<dbReference type="GeneID" id="8863852"/>
<dbReference type="Proteomes" id="UP000006671">
    <property type="component" value="Unassembled WGS sequence"/>
</dbReference>
<dbReference type="OMA" id="CNTIGHL"/>
<keyword evidence="3" id="KW-1185">Reference proteome</keyword>
<dbReference type="AlphaFoldDB" id="D2UYK7"/>
<sequence>MKRKHQVNDDSDSDSDEDYYEEPKKQRHSTGSAFMNAFNSILSDSIILDNYSNYENLPLGIKFKVVLRSFRQMTIIEKFFIFNKLHNISYSTIREADCIALLSLGFSQITEDEIGNLQTYFKKKGKSSNYNDTKYTLLDFENNDTRLYWQLSYQTWVTFYHDMVDCYTTRYNSRNPNEIPSNFNETLEQISRDSNFYAKAIHVIRKKLRHIPGKTSGSQDMSKLYNNLTDVLSTMEEASMEKVDGIHMINEKILSANFFFHFLQSEEDKKSQLGAFLLKKARIIDDMEIVKVLYPINTKTSFTSLPISILNLEKSILFFNEFIKARETSLIKPIRGTHIKTKFSNYGRKEQDVTEVEPTTTTISEQPKEKTVMIPHQQVSTPSKESPSVAASNTKNGSSSSENVKQQPPSVEPATAAATISTPTLPQQTKPITATVTTTSSSAASSAATNSDTATITSPPREQQTSKPNEIPVIDLENDKLDAAGVFRNWWVGEYRNFDFSKHQAVLSAKRLLQFFSTAMRQKDPTFHIDSSHTSWRVIRKAIEKGEIHGLRVEGEGGRSFKVINQ</sequence>
<dbReference type="VEuPathDB" id="AmoebaDB:NAEGRDRAFT_45201"/>
<feature type="region of interest" description="Disordered" evidence="1">
    <location>
        <begin position="347"/>
        <end position="470"/>
    </location>
</feature>
<dbReference type="OrthoDB" id="10363393at2759"/>
<evidence type="ECO:0000256" key="1">
    <source>
        <dbReference type="SAM" id="MobiDB-lite"/>
    </source>
</evidence>
<feature type="region of interest" description="Disordered" evidence="1">
    <location>
        <begin position="1"/>
        <end position="27"/>
    </location>
</feature>
<accession>D2UYK7</accession>
<dbReference type="RefSeq" id="XP_002683234.1">
    <property type="nucleotide sequence ID" value="XM_002683188.1"/>
</dbReference>
<dbReference type="EMBL" id="GG738845">
    <property type="protein sequence ID" value="EFC50490.1"/>
    <property type="molecule type" value="Genomic_DNA"/>
</dbReference>
<reference evidence="2 3" key="1">
    <citation type="journal article" date="2010" name="Cell">
        <title>The genome of Naegleria gruberi illuminates early eukaryotic versatility.</title>
        <authorList>
            <person name="Fritz-Laylin L.K."/>
            <person name="Prochnik S.E."/>
            <person name="Ginger M.L."/>
            <person name="Dacks J.B."/>
            <person name="Carpenter M.L."/>
            <person name="Field M.C."/>
            <person name="Kuo A."/>
            <person name="Paredez A."/>
            <person name="Chapman J."/>
            <person name="Pham J."/>
            <person name="Shu S."/>
            <person name="Neupane R."/>
            <person name="Cipriano M."/>
            <person name="Mancuso J."/>
            <person name="Tu H."/>
            <person name="Salamov A."/>
            <person name="Lindquist E."/>
            <person name="Shapiro H."/>
            <person name="Lucas S."/>
            <person name="Grigoriev I.V."/>
            <person name="Cande W.Z."/>
            <person name="Fulton C."/>
            <person name="Rokhsar D.S."/>
            <person name="Dawson S.C."/>
        </authorList>
    </citation>
    <scope>NUCLEOTIDE SEQUENCE [LARGE SCALE GENOMIC DNA]</scope>
    <source>
        <strain evidence="2 3">NEG-M</strain>
    </source>
</reference>
<feature type="compositionally biased region" description="Acidic residues" evidence="1">
    <location>
        <begin position="9"/>
        <end position="20"/>
    </location>
</feature>
<feature type="compositionally biased region" description="Low complexity" evidence="1">
    <location>
        <begin position="413"/>
        <end position="426"/>
    </location>
</feature>
<proteinExistence type="predicted"/>
<gene>
    <name evidence="2" type="ORF">NAEGRDRAFT_45201</name>
</gene>
<feature type="compositionally biased region" description="Polar residues" evidence="1">
    <location>
        <begin position="377"/>
        <end position="409"/>
    </location>
</feature>
<protein>
    <submittedName>
        <fullName evidence="2">Predicted protein</fullName>
    </submittedName>
</protein>
<dbReference type="KEGG" id="ngr:NAEGRDRAFT_45201"/>
<evidence type="ECO:0000313" key="2">
    <source>
        <dbReference type="EMBL" id="EFC50490.1"/>
    </source>
</evidence>
<organism evidence="3">
    <name type="scientific">Naegleria gruberi</name>
    <name type="common">Amoeba</name>
    <dbReference type="NCBI Taxonomy" id="5762"/>
    <lineage>
        <taxon>Eukaryota</taxon>
        <taxon>Discoba</taxon>
        <taxon>Heterolobosea</taxon>
        <taxon>Tetramitia</taxon>
        <taxon>Eutetramitia</taxon>
        <taxon>Vahlkampfiidae</taxon>
        <taxon>Naegleria</taxon>
    </lineage>
</organism>
<name>D2UYK7_NAEGR</name>
<feature type="compositionally biased region" description="Low complexity" evidence="1">
    <location>
        <begin position="433"/>
        <end position="458"/>
    </location>
</feature>
<evidence type="ECO:0000313" key="3">
    <source>
        <dbReference type="Proteomes" id="UP000006671"/>
    </source>
</evidence>